<keyword evidence="9" id="KW-0732">Signal</keyword>
<evidence type="ECO:0000313" key="10">
    <source>
        <dbReference type="Proteomes" id="UP000694941"/>
    </source>
</evidence>
<dbReference type="RefSeq" id="XP_013775516.1">
    <property type="nucleotide sequence ID" value="XM_013920062.2"/>
</dbReference>
<feature type="chain" id="PRO_5046101128" description="MICOS complex subunit MIC13" evidence="9">
    <location>
        <begin position="19"/>
        <end position="108"/>
    </location>
</feature>
<dbReference type="PANTHER" id="PTHR31816:SF3">
    <property type="entry name" value="MICOS COMPLEX SUBUNIT MIC13"/>
    <property type="match status" value="1"/>
</dbReference>
<comment type="function">
    <text evidence="8">Component of the MICOS complex, a large protein complex of the mitochondrial inner membrane that plays crucial roles in the maintenance of crista junctions, inner membrane architecture, and formation of contact sites to the outer membrane.</text>
</comment>
<evidence type="ECO:0000256" key="3">
    <source>
        <dbReference type="ARBA" id="ARBA00022692"/>
    </source>
</evidence>
<evidence type="ECO:0000256" key="9">
    <source>
        <dbReference type="SAM" id="SignalP"/>
    </source>
</evidence>
<evidence type="ECO:0000256" key="8">
    <source>
        <dbReference type="RuleBase" id="RU363009"/>
    </source>
</evidence>
<evidence type="ECO:0000313" key="11">
    <source>
        <dbReference type="RefSeq" id="XP_013775516.1"/>
    </source>
</evidence>
<keyword evidence="4 8" id="KW-0999">Mitochondrion inner membrane</keyword>
<proteinExistence type="inferred from homology"/>
<sequence length="108" mass="11688">MVMSLVKVALKLGIGVGAVYVTVDQGIWSEGTQASDAFHKVANIMPGAREYAQKIPERSELSRKAVSYWNCGVMYTCSALANLPSVTKDYSRKGIAMARNSIASTLEK</sequence>
<evidence type="ECO:0000256" key="6">
    <source>
        <dbReference type="ARBA" id="ARBA00023128"/>
    </source>
</evidence>
<feature type="signal peptide" evidence="9">
    <location>
        <begin position="1"/>
        <end position="18"/>
    </location>
</feature>
<dbReference type="Pfam" id="PF15884">
    <property type="entry name" value="QIL1"/>
    <property type="match status" value="1"/>
</dbReference>
<dbReference type="GeneID" id="106460370"/>
<evidence type="ECO:0000256" key="4">
    <source>
        <dbReference type="ARBA" id="ARBA00022792"/>
    </source>
</evidence>
<accession>A0ABM1B603</accession>
<evidence type="ECO:0000256" key="5">
    <source>
        <dbReference type="ARBA" id="ARBA00022989"/>
    </source>
</evidence>
<organism evidence="10 11">
    <name type="scientific">Limulus polyphemus</name>
    <name type="common">Atlantic horseshoe crab</name>
    <dbReference type="NCBI Taxonomy" id="6850"/>
    <lineage>
        <taxon>Eukaryota</taxon>
        <taxon>Metazoa</taxon>
        <taxon>Ecdysozoa</taxon>
        <taxon>Arthropoda</taxon>
        <taxon>Chelicerata</taxon>
        <taxon>Merostomata</taxon>
        <taxon>Xiphosura</taxon>
        <taxon>Limulidae</taxon>
        <taxon>Limulus</taxon>
    </lineage>
</organism>
<evidence type="ECO:0000256" key="7">
    <source>
        <dbReference type="ARBA" id="ARBA00023136"/>
    </source>
</evidence>
<dbReference type="Proteomes" id="UP000694941">
    <property type="component" value="Unplaced"/>
</dbReference>
<dbReference type="InterPro" id="IPR026769">
    <property type="entry name" value="Mic13"/>
</dbReference>
<protein>
    <recommendedName>
        <fullName evidence="8">MICOS complex subunit MIC13</fullName>
    </recommendedName>
</protein>
<keyword evidence="7" id="KW-0472">Membrane</keyword>
<comment type="similarity">
    <text evidence="2 8">Belongs to the MICOS complex subunit Mic13 family.</text>
</comment>
<evidence type="ECO:0000256" key="2">
    <source>
        <dbReference type="ARBA" id="ARBA00006771"/>
    </source>
</evidence>
<name>A0ABM1B603_LIMPO</name>
<comment type="subunit">
    <text evidence="8">Component of the mitochondrial contact site and cristae organizing system (MICOS) complex.</text>
</comment>
<keyword evidence="6 8" id="KW-0496">Mitochondrion</keyword>
<keyword evidence="10" id="KW-1185">Reference proteome</keyword>
<keyword evidence="5" id="KW-1133">Transmembrane helix</keyword>
<comment type="subcellular location">
    <subcellularLocation>
        <location evidence="1 8">Mitochondrion inner membrane</location>
        <topology evidence="1 8">Single-pass membrane protein</topology>
    </subcellularLocation>
</comment>
<reference evidence="11" key="1">
    <citation type="submission" date="2025-08" db="UniProtKB">
        <authorList>
            <consortium name="RefSeq"/>
        </authorList>
    </citation>
    <scope>IDENTIFICATION</scope>
    <source>
        <tissue evidence="11">Muscle</tissue>
    </source>
</reference>
<dbReference type="PANTHER" id="PTHR31816">
    <property type="entry name" value="MICOS COMPLEX SUBUNIT MIC13"/>
    <property type="match status" value="1"/>
</dbReference>
<gene>
    <name evidence="11" type="primary">LOC106460370</name>
</gene>
<keyword evidence="3" id="KW-0812">Transmembrane</keyword>
<evidence type="ECO:0000256" key="1">
    <source>
        <dbReference type="ARBA" id="ARBA00004434"/>
    </source>
</evidence>